<protein>
    <submittedName>
        <fullName evidence="2">Uncharacterized protein</fullName>
    </submittedName>
</protein>
<dbReference type="Proteomes" id="UP001224775">
    <property type="component" value="Unassembled WGS sequence"/>
</dbReference>
<evidence type="ECO:0000256" key="1">
    <source>
        <dbReference type="SAM" id="Phobius"/>
    </source>
</evidence>
<gene>
    <name evidence="2" type="ORF">QTG54_005081</name>
</gene>
<name>A0AAD8YE06_9STRA</name>
<reference evidence="2" key="1">
    <citation type="submission" date="2023-06" db="EMBL/GenBank/DDBJ databases">
        <title>Survivors Of The Sea: Transcriptome response of Skeletonema marinoi to long-term dormancy.</title>
        <authorList>
            <person name="Pinder M.I.M."/>
            <person name="Kourtchenko O."/>
            <person name="Robertson E.K."/>
            <person name="Larsson T."/>
            <person name="Maumus F."/>
            <person name="Osuna-Cruz C.M."/>
            <person name="Vancaester E."/>
            <person name="Stenow R."/>
            <person name="Vandepoele K."/>
            <person name="Ploug H."/>
            <person name="Bruchert V."/>
            <person name="Godhe A."/>
            <person name="Topel M."/>
        </authorList>
    </citation>
    <scope>NUCLEOTIDE SEQUENCE</scope>
    <source>
        <strain evidence="2">R05AC</strain>
    </source>
</reference>
<keyword evidence="1" id="KW-1133">Transmembrane helix</keyword>
<evidence type="ECO:0000313" key="3">
    <source>
        <dbReference type="Proteomes" id="UP001224775"/>
    </source>
</evidence>
<feature type="transmembrane region" description="Helical" evidence="1">
    <location>
        <begin position="71"/>
        <end position="89"/>
    </location>
</feature>
<feature type="transmembrane region" description="Helical" evidence="1">
    <location>
        <begin position="176"/>
        <end position="197"/>
    </location>
</feature>
<organism evidence="2 3">
    <name type="scientific">Skeletonema marinoi</name>
    <dbReference type="NCBI Taxonomy" id="267567"/>
    <lineage>
        <taxon>Eukaryota</taxon>
        <taxon>Sar</taxon>
        <taxon>Stramenopiles</taxon>
        <taxon>Ochrophyta</taxon>
        <taxon>Bacillariophyta</taxon>
        <taxon>Coscinodiscophyceae</taxon>
        <taxon>Thalassiosirophycidae</taxon>
        <taxon>Thalassiosirales</taxon>
        <taxon>Skeletonemataceae</taxon>
        <taxon>Skeletonema</taxon>
        <taxon>Skeletonema marinoi-dohrnii complex</taxon>
    </lineage>
</organism>
<proteinExistence type="predicted"/>
<accession>A0AAD8YE06</accession>
<dbReference type="EMBL" id="JATAAI010000007">
    <property type="protein sequence ID" value="KAK1744548.1"/>
    <property type="molecule type" value="Genomic_DNA"/>
</dbReference>
<comment type="caution">
    <text evidence="2">The sequence shown here is derived from an EMBL/GenBank/DDBJ whole genome shotgun (WGS) entry which is preliminary data.</text>
</comment>
<dbReference type="AlphaFoldDB" id="A0AAD8YE06"/>
<keyword evidence="1" id="KW-0812">Transmembrane</keyword>
<sequence>MASTNAAEKRGDEEAPQSPSIHAYADAGHPIYLPYATSPSSPFVIKMADNRENERYFQLIKHENEMINARMTWWLIVQGFMIAGVAFGWDKDFALVATFATLGIFTSLSSAIILRCATFALPLLDKQSQQLYPLCDPAMGLNLHRRAQQVRLDEIEVTPGSRPFPYLPKCLVEFLFPWHFMPLLFIGAWIAVLFLSLKEGGPKAQEIHII</sequence>
<keyword evidence="3" id="KW-1185">Reference proteome</keyword>
<keyword evidence="1" id="KW-0472">Membrane</keyword>
<feature type="transmembrane region" description="Helical" evidence="1">
    <location>
        <begin position="96"/>
        <end position="124"/>
    </location>
</feature>
<evidence type="ECO:0000313" key="2">
    <source>
        <dbReference type="EMBL" id="KAK1744548.1"/>
    </source>
</evidence>